<evidence type="ECO:0000259" key="1">
    <source>
        <dbReference type="Pfam" id="PF13953"/>
    </source>
</evidence>
<feature type="non-terminal residue" evidence="2">
    <location>
        <position position="1"/>
    </location>
</feature>
<dbReference type="InterPro" id="IPR042186">
    <property type="entry name" value="FimD_plug_dom"/>
</dbReference>
<comment type="caution">
    <text evidence="2">The sequence shown here is derived from an EMBL/GenBank/DDBJ whole genome shotgun (WGS) entry which is preliminary data.</text>
</comment>
<evidence type="ECO:0000313" key="3">
    <source>
        <dbReference type="Proteomes" id="UP000004116"/>
    </source>
</evidence>
<keyword evidence="3" id="KW-1185">Reference proteome</keyword>
<proteinExistence type="predicted"/>
<dbReference type="RefSeq" id="WP_006706427.1">
    <property type="nucleotide sequence ID" value="NZ_AGCA01000169.1"/>
</dbReference>
<dbReference type="InterPro" id="IPR025949">
    <property type="entry name" value="PapC-like_C"/>
</dbReference>
<dbReference type="GO" id="GO:0009279">
    <property type="term" value="C:cell outer membrane"/>
    <property type="evidence" value="ECO:0007669"/>
    <property type="project" value="TreeGrafter"/>
</dbReference>
<dbReference type="PATRIC" id="fig|1005043.3.peg.675"/>
<dbReference type="Gene3D" id="2.60.40.2070">
    <property type="match status" value="1"/>
</dbReference>
<dbReference type="InterPro" id="IPR043142">
    <property type="entry name" value="PapC-like_C_sf"/>
</dbReference>
<dbReference type="InterPro" id="IPR000015">
    <property type="entry name" value="Fimb_usher"/>
</dbReference>
<dbReference type="PANTHER" id="PTHR30451">
    <property type="entry name" value="OUTER MEMBRANE USHER PROTEIN"/>
    <property type="match status" value="1"/>
</dbReference>
<dbReference type="GO" id="GO:0009297">
    <property type="term" value="P:pilus assembly"/>
    <property type="evidence" value="ECO:0007669"/>
    <property type="project" value="InterPro"/>
</dbReference>
<dbReference type="Pfam" id="PF13953">
    <property type="entry name" value="PapC_C"/>
    <property type="match status" value="1"/>
</dbReference>
<dbReference type="Proteomes" id="UP000004116">
    <property type="component" value="Unassembled WGS sequence"/>
</dbReference>
<gene>
    <name evidence="2" type="ORF">Rin_00007360</name>
</gene>
<reference evidence="2 3" key="1">
    <citation type="journal article" date="2012" name="Genome Res.">
        <title>Genomic basis of endosymbiont-conferred protection against an insect parasitoid.</title>
        <authorList>
            <person name="Hansen A.K."/>
            <person name="Vorburger C."/>
            <person name="Moran N.A."/>
        </authorList>
    </citation>
    <scope>NUCLEOTIDE SEQUENCE [LARGE SCALE GENOMIC DNA]</scope>
    <source>
        <strain evidence="3">R5.15</strain>
    </source>
</reference>
<dbReference type="PANTHER" id="PTHR30451:SF8">
    <property type="entry name" value="FIMBRIAL USHER PROTEIN"/>
    <property type="match status" value="1"/>
</dbReference>
<organism evidence="2 3">
    <name type="scientific">Candidatus Regiella insecticola 5.15</name>
    <dbReference type="NCBI Taxonomy" id="1005043"/>
    <lineage>
        <taxon>Bacteria</taxon>
        <taxon>Pseudomonadati</taxon>
        <taxon>Pseudomonadota</taxon>
        <taxon>Gammaproteobacteria</taxon>
        <taxon>Enterobacterales</taxon>
        <taxon>Enterobacteriaceae</taxon>
        <taxon>aphid secondary symbionts</taxon>
        <taxon>Candidatus Regiella</taxon>
    </lineage>
</organism>
<dbReference type="OrthoDB" id="6465993at2"/>
<protein>
    <submittedName>
        <fullName evidence="2">P pilus assembly protein, porin PapC</fullName>
    </submittedName>
</protein>
<dbReference type="EMBL" id="AGCA01000169">
    <property type="protein sequence ID" value="EGY29276.1"/>
    <property type="molecule type" value="Genomic_DNA"/>
</dbReference>
<evidence type="ECO:0000313" key="2">
    <source>
        <dbReference type="EMBL" id="EGY29276.1"/>
    </source>
</evidence>
<dbReference type="AlphaFoldDB" id="G2GY85"/>
<sequence length="371" mass="40673">GGVVAHAAGITFSPEPIKESFAIVKLDQKVAGIAIDTGQGRVWTDFWGQAVVPSLPAYQSSNVELNTETLPKNADVRNGLQSVKVGRGAVTQLNYQLLRERRALLNVTLPDGRPLPKDSLIVDSNQQYITSSVDNGVVFINNIPASGTLLVAAENGNEACRLMYPLNDNPIWRAIMKPLPQLVLLKKRSKALIRCWRAGGILLLLVFSHWSQAQQCQVTLSQGSLDYGTITRDNTSSSSDRGWRALPERNVSLTLLCEETTRDRVLKLSGTTVSSEPHFAFGNNGRTKIELVNPSQAYSAISAIELERSHQLFSLTNRPLELLAEDRLHITELKGGESLMLQLKVTPQINENAWSVATASELNTVIKATLE</sequence>
<name>G2GY85_9ENTR</name>
<dbReference type="Gene3D" id="2.60.40.2610">
    <property type="entry name" value="Outer membrane usher protein FimD, plug domain"/>
    <property type="match status" value="1"/>
</dbReference>
<dbReference type="Pfam" id="PF00577">
    <property type="entry name" value="Usher"/>
    <property type="match status" value="1"/>
</dbReference>
<accession>G2GY85</accession>
<dbReference type="GO" id="GO:0015473">
    <property type="term" value="F:fimbrial usher porin activity"/>
    <property type="evidence" value="ECO:0007669"/>
    <property type="project" value="InterPro"/>
</dbReference>
<feature type="domain" description="PapC-like C-terminal" evidence="1">
    <location>
        <begin position="104"/>
        <end position="166"/>
    </location>
</feature>